<name>A0ABQ7WH73_SOLTU</name>
<dbReference type="SUPFAM" id="SSF54928">
    <property type="entry name" value="RNA-binding domain, RBD"/>
    <property type="match status" value="2"/>
</dbReference>
<keyword evidence="6" id="KW-1185">Reference proteome</keyword>
<feature type="region of interest" description="Disordered" evidence="3">
    <location>
        <begin position="139"/>
        <end position="200"/>
    </location>
</feature>
<keyword evidence="1 2" id="KW-0694">RNA-binding</keyword>
<feature type="compositionally biased region" description="Polar residues" evidence="3">
    <location>
        <begin position="39"/>
        <end position="66"/>
    </location>
</feature>
<evidence type="ECO:0000259" key="4">
    <source>
        <dbReference type="PROSITE" id="PS50102"/>
    </source>
</evidence>
<reference evidence="5 6" key="1">
    <citation type="journal article" date="2021" name="bioRxiv">
        <title>Chromosome-scale and haplotype-resolved genome assembly of a tetraploid potato cultivar.</title>
        <authorList>
            <person name="Sun H."/>
            <person name="Jiao W.-B."/>
            <person name="Krause K."/>
            <person name="Campoy J.A."/>
            <person name="Goel M."/>
            <person name="Folz-Donahue K."/>
            <person name="Kukat C."/>
            <person name="Huettel B."/>
            <person name="Schneeberger K."/>
        </authorList>
    </citation>
    <scope>NUCLEOTIDE SEQUENCE [LARGE SCALE GENOMIC DNA]</scope>
    <source>
        <strain evidence="5">SolTubOtavaFocal</strain>
        <tissue evidence="5">Leaves</tissue>
    </source>
</reference>
<dbReference type="PANTHER" id="PTHR21245">
    <property type="entry name" value="HETEROGENEOUS NUCLEAR RIBONUCLEOPROTEIN"/>
    <property type="match status" value="1"/>
</dbReference>
<evidence type="ECO:0000313" key="5">
    <source>
        <dbReference type="EMBL" id="KAH0779414.1"/>
    </source>
</evidence>
<feature type="domain" description="RRM" evidence="4">
    <location>
        <begin position="683"/>
        <end position="764"/>
    </location>
</feature>
<feature type="compositionally biased region" description="Basic and acidic residues" evidence="3">
    <location>
        <begin position="287"/>
        <end position="299"/>
    </location>
</feature>
<dbReference type="SMART" id="SM00360">
    <property type="entry name" value="RRM"/>
    <property type="match status" value="3"/>
</dbReference>
<evidence type="ECO:0000256" key="2">
    <source>
        <dbReference type="PROSITE-ProRule" id="PRU00176"/>
    </source>
</evidence>
<dbReference type="PROSITE" id="PS50102">
    <property type="entry name" value="RRM"/>
    <property type="match status" value="3"/>
</dbReference>
<feature type="region of interest" description="Disordered" evidence="3">
    <location>
        <begin position="1"/>
        <end position="100"/>
    </location>
</feature>
<evidence type="ECO:0000256" key="3">
    <source>
        <dbReference type="SAM" id="MobiDB-lite"/>
    </source>
</evidence>
<proteinExistence type="predicted"/>
<dbReference type="Proteomes" id="UP000826656">
    <property type="component" value="Unassembled WGS sequence"/>
</dbReference>
<protein>
    <recommendedName>
        <fullName evidence="4">RRM domain-containing protein</fullName>
    </recommendedName>
</protein>
<dbReference type="EMBL" id="JAIVGD010000002">
    <property type="protein sequence ID" value="KAH0779414.1"/>
    <property type="molecule type" value="Genomic_DNA"/>
</dbReference>
<organism evidence="5 6">
    <name type="scientific">Solanum tuberosum</name>
    <name type="common">Potato</name>
    <dbReference type="NCBI Taxonomy" id="4113"/>
    <lineage>
        <taxon>Eukaryota</taxon>
        <taxon>Viridiplantae</taxon>
        <taxon>Streptophyta</taxon>
        <taxon>Embryophyta</taxon>
        <taxon>Tracheophyta</taxon>
        <taxon>Spermatophyta</taxon>
        <taxon>Magnoliopsida</taxon>
        <taxon>eudicotyledons</taxon>
        <taxon>Gunneridae</taxon>
        <taxon>Pentapetalae</taxon>
        <taxon>asterids</taxon>
        <taxon>lamiids</taxon>
        <taxon>Solanales</taxon>
        <taxon>Solanaceae</taxon>
        <taxon>Solanoideae</taxon>
        <taxon>Solaneae</taxon>
        <taxon>Solanum</taxon>
    </lineage>
</organism>
<dbReference type="Pfam" id="PF00076">
    <property type="entry name" value="RRM_1"/>
    <property type="match status" value="3"/>
</dbReference>
<dbReference type="Gene3D" id="3.30.70.330">
    <property type="match status" value="3"/>
</dbReference>
<feature type="region of interest" description="Disordered" evidence="3">
    <location>
        <begin position="860"/>
        <end position="887"/>
    </location>
</feature>
<evidence type="ECO:0000256" key="1">
    <source>
        <dbReference type="ARBA" id="ARBA00022884"/>
    </source>
</evidence>
<evidence type="ECO:0000313" key="6">
    <source>
        <dbReference type="Proteomes" id="UP000826656"/>
    </source>
</evidence>
<feature type="compositionally biased region" description="Polar residues" evidence="3">
    <location>
        <begin position="73"/>
        <end position="86"/>
    </location>
</feature>
<feature type="compositionally biased region" description="Basic and acidic residues" evidence="3">
    <location>
        <begin position="875"/>
        <end position="887"/>
    </location>
</feature>
<gene>
    <name evidence="5" type="ORF">KY290_005841</name>
</gene>
<feature type="domain" description="RRM" evidence="4">
    <location>
        <begin position="779"/>
        <end position="861"/>
    </location>
</feature>
<feature type="compositionally biased region" description="Basic and acidic residues" evidence="3">
    <location>
        <begin position="469"/>
        <end position="483"/>
    </location>
</feature>
<dbReference type="CDD" id="cd00590">
    <property type="entry name" value="RRM_SF"/>
    <property type="match status" value="2"/>
</dbReference>
<dbReference type="InterPro" id="IPR012677">
    <property type="entry name" value="Nucleotide-bd_a/b_plait_sf"/>
</dbReference>
<accession>A0ABQ7WH73</accession>
<dbReference type="InterPro" id="IPR000504">
    <property type="entry name" value="RRM_dom"/>
</dbReference>
<feature type="region of interest" description="Disordered" evidence="3">
    <location>
        <begin position="281"/>
        <end position="301"/>
    </location>
</feature>
<comment type="caution">
    <text evidence="5">The sequence shown here is derived from an EMBL/GenBank/DDBJ whole genome shotgun (WGS) entry which is preliminary data.</text>
</comment>
<feature type="domain" description="RRM" evidence="4">
    <location>
        <begin position="603"/>
        <end position="681"/>
    </location>
</feature>
<dbReference type="InterPro" id="IPR035979">
    <property type="entry name" value="RBD_domain_sf"/>
</dbReference>
<sequence length="1108" mass="122042">MPPKASSAPRWGRTRSTARKSVLEGIESTGPKSFPPPSTSTAVIDSPSPQKDNQSTPSMTYSTNSKISEHPEQSLSSQVPKINTGETGVELNEADQGTPPKTVEIEAVGEQKVGQSGKKKVVKKTVKIVKKIVKRKVPKSVAKNSEMTDESEKGYAETVLDSFEVEKTSSRGTIEPETVYLESSSAATVGEGGNSEKDNFQPIEVEEGIIAVEVMLGKDGMKDCEVTVAKGKLELPILECNDAKDNLGSLETGNVVVDSEKGNLRSVKIVKKIVKKKVPKSVAKNSRKTEESEKGRENADTETVLDSLDVEKANSQGTIELETVYLEPSSAATVGEGGDFEKGTFHPVEVGKCTIAAEGILGKDRMRDSEVSVNEGKLELPISESKDAKDNIGSFETGNIVLDSEKSNLRSVKIVKKIVKKKVPKLVARKSGKKEELVKGSNNGDAETILDSAGVEKSKPSPPETENLESCKDVSAENEESKKYSLHPMEVEKAKSVSELGATENTLEPCMLDCKDSVVENDNMDSLETQIVVLDSEKGSLNVSSSDNVDSSKDQNLVQLGEEGYSQGREGTKEAVDTSLRLNEGILLSGEMEALERKKRRRTEIFIGGLDKESNEEDIRSIFAEVGEVVDVRLLINRETGKKKGFAFLRYAFAADAKKAVERYSKVEISGKQCRVSLVEGNDTIYLGNIDKKWKTEDVIDLLKKAGIENIDKVTVMANPNNIEQNRGFAFVELETSKEAQIAFSKLQKKDAFGKHMKVKVAWAQPLIEPNEEEMLKVKSVYAEYLPSSWIEEKVRDYFGKFGEIESVVLAKDLPSSRRKDFAFVNYVSRESALACIEAFSHEPANDSGSKVSIKVSLAKPMPKSKQTKRVTLPSRREPREEKKIQDQSIFKRHEPSKKVNYMRRYDEDHRVNGGSSTTNELLHLLRQQGPVRQLHSGLNMGSGINHQYSLSGSKRPFSAVVHNPHRMDSSGVSRVQLESSFLTANRSMLPHSRGPLGTPSFVYYGQLGSDHSPGSVYGVESFPNSFQSHDRDPYGGNRSIYRRFPPVLAINLADEVFLMPRYVGGHKRVPMNSFLPSNPLVKILVVVFFFKVGRAPFKCGASTVYCR</sequence>
<feature type="region of interest" description="Disordered" evidence="3">
    <location>
        <begin position="431"/>
        <end position="483"/>
    </location>
</feature>